<dbReference type="EMBL" id="ML977332">
    <property type="protein sequence ID" value="KAF2111955.1"/>
    <property type="molecule type" value="Genomic_DNA"/>
</dbReference>
<dbReference type="PANTHER" id="PTHR35042:SF3">
    <property type="entry name" value="ANTHRONE OXYGENASE-RELATED"/>
    <property type="match status" value="1"/>
</dbReference>
<comment type="subcellular location">
    <subcellularLocation>
        <location evidence="1">Membrane</location>
        <topology evidence="1">Multi-pass membrane protein</topology>
    </subcellularLocation>
</comment>
<keyword evidence="4" id="KW-0560">Oxidoreductase</keyword>
<feature type="transmembrane region" description="Helical" evidence="8">
    <location>
        <begin position="144"/>
        <end position="167"/>
    </location>
</feature>
<dbReference type="InterPro" id="IPR013901">
    <property type="entry name" value="Anthrone_oxy"/>
</dbReference>
<evidence type="ECO:0000256" key="6">
    <source>
        <dbReference type="ARBA" id="ARBA00023136"/>
    </source>
</evidence>
<keyword evidence="5" id="KW-0503">Monooxygenase</keyword>
<evidence type="ECO:0000256" key="5">
    <source>
        <dbReference type="ARBA" id="ARBA00023033"/>
    </source>
</evidence>
<feature type="transmembrane region" description="Helical" evidence="8">
    <location>
        <begin position="58"/>
        <end position="79"/>
    </location>
</feature>
<dbReference type="Pfam" id="PF08592">
    <property type="entry name" value="Anthrone_oxy"/>
    <property type="match status" value="1"/>
</dbReference>
<evidence type="ECO:0000256" key="4">
    <source>
        <dbReference type="ARBA" id="ARBA00023002"/>
    </source>
</evidence>
<dbReference type="PANTHER" id="PTHR35042">
    <property type="entry name" value="ANTHRONE OXYGENASE ENCC"/>
    <property type="match status" value="1"/>
</dbReference>
<evidence type="ECO:0008006" key="11">
    <source>
        <dbReference type="Google" id="ProtNLM"/>
    </source>
</evidence>
<evidence type="ECO:0000256" key="1">
    <source>
        <dbReference type="ARBA" id="ARBA00004141"/>
    </source>
</evidence>
<feature type="transmembrane region" description="Helical" evidence="8">
    <location>
        <begin position="91"/>
        <end position="109"/>
    </location>
</feature>
<proteinExistence type="inferred from homology"/>
<evidence type="ECO:0000313" key="10">
    <source>
        <dbReference type="Proteomes" id="UP000799770"/>
    </source>
</evidence>
<sequence>MAAQSKIRTTTVSAQAVAVVTGSFLGGKQSSSHAEPANSNSLFQALCPTQLLRQWVRMYYYGHIGMPALCVATVGLYGHAALCDQRQRPKYSAAAATTLAMVPFTWVVMAPTNNILFGWETEATARIITSGVDLKAVQAIVVRWAWLHLARSVFPVVGVFLGFRAILQELGL</sequence>
<organism evidence="9 10">
    <name type="scientific">Lophiotrema nucula</name>
    <dbReference type="NCBI Taxonomy" id="690887"/>
    <lineage>
        <taxon>Eukaryota</taxon>
        <taxon>Fungi</taxon>
        <taxon>Dikarya</taxon>
        <taxon>Ascomycota</taxon>
        <taxon>Pezizomycotina</taxon>
        <taxon>Dothideomycetes</taxon>
        <taxon>Pleosporomycetidae</taxon>
        <taxon>Pleosporales</taxon>
        <taxon>Lophiotremataceae</taxon>
        <taxon>Lophiotrema</taxon>
    </lineage>
</organism>
<evidence type="ECO:0000256" key="8">
    <source>
        <dbReference type="SAM" id="Phobius"/>
    </source>
</evidence>
<evidence type="ECO:0000256" key="2">
    <source>
        <dbReference type="ARBA" id="ARBA00022692"/>
    </source>
</evidence>
<gene>
    <name evidence="9" type="ORF">BDV96DRAFT_602435</name>
</gene>
<keyword evidence="2 8" id="KW-0812">Transmembrane</keyword>
<name>A0A6A5YXS5_9PLEO</name>
<dbReference type="AlphaFoldDB" id="A0A6A5YXS5"/>
<keyword evidence="3 8" id="KW-1133">Transmembrane helix</keyword>
<dbReference type="Proteomes" id="UP000799770">
    <property type="component" value="Unassembled WGS sequence"/>
</dbReference>
<dbReference type="OrthoDB" id="5954308at2759"/>
<evidence type="ECO:0000256" key="3">
    <source>
        <dbReference type="ARBA" id="ARBA00022989"/>
    </source>
</evidence>
<dbReference type="GO" id="GO:0016020">
    <property type="term" value="C:membrane"/>
    <property type="evidence" value="ECO:0007669"/>
    <property type="project" value="UniProtKB-SubCell"/>
</dbReference>
<comment type="similarity">
    <text evidence="7">Belongs to the anthrone oxygenase family.</text>
</comment>
<dbReference type="GO" id="GO:0004497">
    <property type="term" value="F:monooxygenase activity"/>
    <property type="evidence" value="ECO:0007669"/>
    <property type="project" value="UniProtKB-KW"/>
</dbReference>
<keyword evidence="10" id="KW-1185">Reference proteome</keyword>
<accession>A0A6A5YXS5</accession>
<keyword evidence="6 8" id="KW-0472">Membrane</keyword>
<evidence type="ECO:0000256" key="7">
    <source>
        <dbReference type="ARBA" id="ARBA00034313"/>
    </source>
</evidence>
<protein>
    <recommendedName>
        <fullName evidence="11">DUF1772-domain-containing protein</fullName>
    </recommendedName>
</protein>
<reference evidence="9" key="1">
    <citation type="journal article" date="2020" name="Stud. Mycol.">
        <title>101 Dothideomycetes genomes: a test case for predicting lifestyles and emergence of pathogens.</title>
        <authorList>
            <person name="Haridas S."/>
            <person name="Albert R."/>
            <person name="Binder M."/>
            <person name="Bloem J."/>
            <person name="Labutti K."/>
            <person name="Salamov A."/>
            <person name="Andreopoulos B."/>
            <person name="Baker S."/>
            <person name="Barry K."/>
            <person name="Bills G."/>
            <person name="Bluhm B."/>
            <person name="Cannon C."/>
            <person name="Castanera R."/>
            <person name="Culley D."/>
            <person name="Daum C."/>
            <person name="Ezra D."/>
            <person name="Gonzalez J."/>
            <person name="Henrissat B."/>
            <person name="Kuo A."/>
            <person name="Liang C."/>
            <person name="Lipzen A."/>
            <person name="Lutzoni F."/>
            <person name="Magnuson J."/>
            <person name="Mondo S."/>
            <person name="Nolan M."/>
            <person name="Ohm R."/>
            <person name="Pangilinan J."/>
            <person name="Park H.-J."/>
            <person name="Ramirez L."/>
            <person name="Alfaro M."/>
            <person name="Sun H."/>
            <person name="Tritt A."/>
            <person name="Yoshinaga Y."/>
            <person name="Zwiers L.-H."/>
            <person name="Turgeon B."/>
            <person name="Goodwin S."/>
            <person name="Spatafora J."/>
            <person name="Crous P."/>
            <person name="Grigoriev I."/>
        </authorList>
    </citation>
    <scope>NUCLEOTIDE SEQUENCE</scope>
    <source>
        <strain evidence="9">CBS 627.86</strain>
    </source>
</reference>
<evidence type="ECO:0000313" key="9">
    <source>
        <dbReference type="EMBL" id="KAF2111955.1"/>
    </source>
</evidence>